<keyword evidence="2" id="KW-1185">Reference proteome</keyword>
<gene>
    <name evidence="1" type="ORF">KUTeg_002423</name>
</gene>
<dbReference type="Proteomes" id="UP001217089">
    <property type="component" value="Unassembled WGS sequence"/>
</dbReference>
<evidence type="ECO:0000313" key="2">
    <source>
        <dbReference type="Proteomes" id="UP001217089"/>
    </source>
</evidence>
<accession>A0ABQ9FVR0</accession>
<protein>
    <submittedName>
        <fullName evidence="1">Uncharacterized protein</fullName>
    </submittedName>
</protein>
<proteinExistence type="predicted"/>
<sequence length="78" mass="8879">MTLFYSEISTCADMTDDDITDEIQTAEKFLCYDLEDDDDISDLPLPLPSSEEMFAVCDKLLCYFQHHENSEDILAGVC</sequence>
<dbReference type="EMBL" id="JARBDR010000141">
    <property type="protein sequence ID" value="KAJ8320836.1"/>
    <property type="molecule type" value="Genomic_DNA"/>
</dbReference>
<comment type="caution">
    <text evidence="1">The sequence shown here is derived from an EMBL/GenBank/DDBJ whole genome shotgun (WGS) entry which is preliminary data.</text>
</comment>
<organism evidence="1 2">
    <name type="scientific">Tegillarca granosa</name>
    <name type="common">Malaysian cockle</name>
    <name type="synonym">Anadara granosa</name>
    <dbReference type="NCBI Taxonomy" id="220873"/>
    <lineage>
        <taxon>Eukaryota</taxon>
        <taxon>Metazoa</taxon>
        <taxon>Spiralia</taxon>
        <taxon>Lophotrochozoa</taxon>
        <taxon>Mollusca</taxon>
        <taxon>Bivalvia</taxon>
        <taxon>Autobranchia</taxon>
        <taxon>Pteriomorphia</taxon>
        <taxon>Arcoida</taxon>
        <taxon>Arcoidea</taxon>
        <taxon>Arcidae</taxon>
        <taxon>Tegillarca</taxon>
    </lineage>
</organism>
<evidence type="ECO:0000313" key="1">
    <source>
        <dbReference type="EMBL" id="KAJ8320836.1"/>
    </source>
</evidence>
<name>A0ABQ9FVR0_TEGGR</name>
<reference evidence="1 2" key="1">
    <citation type="submission" date="2022-12" db="EMBL/GenBank/DDBJ databases">
        <title>Chromosome-level genome of Tegillarca granosa.</title>
        <authorList>
            <person name="Kim J."/>
        </authorList>
    </citation>
    <scope>NUCLEOTIDE SEQUENCE [LARGE SCALE GENOMIC DNA]</scope>
    <source>
        <strain evidence="1">Teg-2019</strain>
        <tissue evidence="1">Adductor muscle</tissue>
    </source>
</reference>